<feature type="region of interest" description="Disordered" evidence="1">
    <location>
        <begin position="1026"/>
        <end position="1048"/>
    </location>
</feature>
<dbReference type="AlphaFoldDB" id="A0A6J6KS57"/>
<reference evidence="2" key="1">
    <citation type="submission" date="2020-05" db="EMBL/GenBank/DDBJ databases">
        <authorList>
            <person name="Chiriac C."/>
            <person name="Salcher M."/>
            <person name="Ghai R."/>
            <person name="Kavagutti S V."/>
        </authorList>
    </citation>
    <scope>NUCLEOTIDE SEQUENCE</scope>
</reference>
<name>A0A6J6KS57_9ZZZZ</name>
<evidence type="ECO:0000313" key="2">
    <source>
        <dbReference type="EMBL" id="CAB4651064.1"/>
    </source>
</evidence>
<dbReference type="InterPro" id="IPR025904">
    <property type="entry name" value="Tubulin-like"/>
</dbReference>
<sequence length="1119" mass="125145">MLSKFLLIGVGGSGGKTLRALRNNLELKLSQANWADGVPMGWQMLHIDSPVIQDGTGFPAPMLPPADYKGLSRSGQKYSDAYANSFNFVEAQDKEDYKRFLPDEKEVDVDITVGAGQFRGVGRVLALSAHEQIKQALRGKLDLLLRAEAEPELKRLARQLGLDDQIQASPTIIVISSIAGGSGAGQFLEISEMIKGLHPSKNWVHEIFNMLYAPDVFTEVDPELLAGNALFSMGEIMSGLWSTPTKGTMRMTELMGDNIPYHDANYKTGAKYNFMIGKGGFSKQEDVYLAVATSLTTWMTDQEVNDKITAFSRGNYQASTLETNLPDKSGLKTANKDATPFMALGFGRVGLGKERFVAYAAQRLARSAIDRMLYAHTIEDPKFAIKTEDEWVTFFAEKNLFDFIDTVKLNEETEQHNDIIDAIRPNRDAMYANLKSQVLAVASQTLNPKTNAQSLIEWDDSLRAGFNNYIEQFLDEEATERNSIMRPWVKQKKNDLLSLTSKYVSQHGIKVTCEILHRLSTKLVAVADELRAESDLQLKYAADLSSYIRGELGKFPEKNQNEIPSGHEVVEGALGEVAYSFYYRSEAALKQSASALVADMAENFIEPLRSDLMSIYRGLLGAKKEFMDWSTEDSISVPRHFEPSKNEKLLIETTDYPAQFAELVNNSVVSEKRTNAMRQVVDEVIMGGLALPNLDRRNYWEFITTTRDWVPTPREAREDRQQNAQSAKFEVSIYPVDYLERAQKWMKQMGTPFAGFVNESLSSYLTNERDKSVLKERQDKFLAKLEEAITDGAPLVNINDGLSSSIHMSKAKVDVVVSTIPLDSTHPLFGKVGEILERKDLTGAVSGKTFDPQSSNQSIDFFSVHQGVQPMVLDSIIGPISQYWNSHNSLSTTRAGLMLHRRPRYLYESIPASGTVKLDILKGYFVARALKNFRSDKELTKDEKKKKGPKLSISSSDGSKYHAFPYPLLITDEIEVMDYPGGLISSLAIAIVACNGTQSLEPLESYKRLQELADLKSSASELKHWLETGDSGRGPVPDPERAGRKEDSAEVRREVLLKYISDNVSKYEARFAKQSLPSDRDDAQDKDLTWEIREPLLEALKSLHKDVAKMDFDAGEDED</sequence>
<accession>A0A6J6KS57</accession>
<feature type="compositionally biased region" description="Basic and acidic residues" evidence="1">
    <location>
        <begin position="1038"/>
        <end position="1048"/>
    </location>
</feature>
<dbReference type="Pfam" id="PF13809">
    <property type="entry name" value="Tubulin_2"/>
    <property type="match status" value="1"/>
</dbReference>
<evidence type="ECO:0000256" key="1">
    <source>
        <dbReference type="SAM" id="MobiDB-lite"/>
    </source>
</evidence>
<dbReference type="Gene3D" id="3.40.50.1440">
    <property type="entry name" value="Tubulin/FtsZ, GTPase domain"/>
    <property type="match status" value="1"/>
</dbReference>
<gene>
    <name evidence="2" type="ORF">UFOPK2243_00497</name>
</gene>
<dbReference type="InterPro" id="IPR036525">
    <property type="entry name" value="Tubulin/FtsZ_GTPase_sf"/>
</dbReference>
<proteinExistence type="predicted"/>
<protein>
    <submittedName>
        <fullName evidence="2">Unannotated protein</fullName>
    </submittedName>
</protein>
<organism evidence="2">
    <name type="scientific">freshwater metagenome</name>
    <dbReference type="NCBI Taxonomy" id="449393"/>
    <lineage>
        <taxon>unclassified sequences</taxon>
        <taxon>metagenomes</taxon>
        <taxon>ecological metagenomes</taxon>
    </lineage>
</organism>
<dbReference type="EMBL" id="CAEZWL010000008">
    <property type="protein sequence ID" value="CAB4651064.1"/>
    <property type="molecule type" value="Genomic_DNA"/>
</dbReference>